<evidence type="ECO:0000313" key="1">
    <source>
        <dbReference type="EMBL" id="OHA14854.1"/>
    </source>
</evidence>
<sequence>MKRNKEVNLDEVKTFYGPHPGFAGAAISIPEAVKKVADALNGKKLSVRKAIQKIRKVTNGNLRVVIMDISFIMLEIKTEDGARHGFRVICFK</sequence>
<accession>A0A1G2LTL8</accession>
<gene>
    <name evidence="1" type="ORF">A3G49_04155</name>
</gene>
<organism evidence="1 2">
    <name type="scientific">Candidatus Sungbacteria bacterium RIFCSPLOWO2_12_FULL_41_11</name>
    <dbReference type="NCBI Taxonomy" id="1802286"/>
    <lineage>
        <taxon>Bacteria</taxon>
        <taxon>Candidatus Sungiibacteriota</taxon>
    </lineage>
</organism>
<proteinExistence type="predicted"/>
<comment type="caution">
    <text evidence="1">The sequence shown here is derived from an EMBL/GenBank/DDBJ whole genome shotgun (WGS) entry which is preliminary data.</text>
</comment>
<protein>
    <submittedName>
        <fullName evidence="1">Uncharacterized protein</fullName>
    </submittedName>
</protein>
<dbReference type="Proteomes" id="UP000177171">
    <property type="component" value="Unassembled WGS sequence"/>
</dbReference>
<dbReference type="EMBL" id="MHQY01000001">
    <property type="protein sequence ID" value="OHA14854.1"/>
    <property type="molecule type" value="Genomic_DNA"/>
</dbReference>
<reference evidence="1 2" key="1">
    <citation type="journal article" date="2016" name="Nat. Commun.">
        <title>Thousands of microbial genomes shed light on interconnected biogeochemical processes in an aquifer system.</title>
        <authorList>
            <person name="Anantharaman K."/>
            <person name="Brown C.T."/>
            <person name="Hug L.A."/>
            <person name="Sharon I."/>
            <person name="Castelle C.J."/>
            <person name="Probst A.J."/>
            <person name="Thomas B.C."/>
            <person name="Singh A."/>
            <person name="Wilkins M.J."/>
            <person name="Karaoz U."/>
            <person name="Brodie E.L."/>
            <person name="Williams K.H."/>
            <person name="Hubbard S.S."/>
            <person name="Banfield J.F."/>
        </authorList>
    </citation>
    <scope>NUCLEOTIDE SEQUENCE [LARGE SCALE GENOMIC DNA]</scope>
</reference>
<name>A0A1G2LTL8_9BACT</name>
<dbReference type="AlphaFoldDB" id="A0A1G2LTL8"/>
<evidence type="ECO:0000313" key="2">
    <source>
        <dbReference type="Proteomes" id="UP000177171"/>
    </source>
</evidence>